<sequence length="261" mass="29773">MITEAEALEIEKTSQVVEPDTVHNDPNDPIVIISNDNIKFRASIFHLVRTSELFDDLLEIVHPAGGSLTQNHEPIHLDFPGSVITLFLDHISTSNSSIPIMTVTEIASLLIFAEFAICDSLIDKARARLIGATKECPFELLVLASDRDDIELAKDALRVMMSIHYHHEFNISGPHEFVYNHKNVKIVNYLQRLSLAFRFALREASRRAMEIRGSKYVDGMPGRYLVDHWANTLADDFEFTKYTRAIPPIHRPVQTIYFWTQ</sequence>
<dbReference type="KEGG" id="kdj:28964504"/>
<evidence type="ECO:0000313" key="2">
    <source>
        <dbReference type="Proteomes" id="UP000078595"/>
    </source>
</evidence>
<reference evidence="1" key="2">
    <citation type="submission" date="2024-02" db="EMBL/GenBank/DDBJ databases">
        <title>Comparative genomics of Cryptococcus and Kwoniella reveals pathogenesis evolution and contrasting modes of karyotype evolution via chromosome fusion or intercentromeric recombination.</title>
        <authorList>
            <person name="Coelho M.A."/>
            <person name="David-Palma M."/>
            <person name="Shea T."/>
            <person name="Bowers K."/>
            <person name="McGinley-Smith S."/>
            <person name="Mohammad A.W."/>
            <person name="Gnirke A."/>
            <person name="Yurkov A.M."/>
            <person name="Nowrousian M."/>
            <person name="Sun S."/>
            <person name="Cuomo C.A."/>
            <person name="Heitman J."/>
        </authorList>
    </citation>
    <scope>NUCLEOTIDE SEQUENCE</scope>
    <source>
        <strain evidence="1">CBS 10117</strain>
    </source>
</reference>
<proteinExistence type="predicted"/>
<protein>
    <recommendedName>
        <fullName evidence="3">BTB domain-containing protein</fullName>
    </recommendedName>
</protein>
<gene>
    <name evidence="1" type="ORF">I303_100803</name>
</gene>
<dbReference type="AlphaFoldDB" id="A0AAJ8KIR5"/>
<dbReference type="GeneID" id="28964504"/>
<name>A0AAJ8KIR5_9TREE</name>
<organism evidence="1 2">
    <name type="scientific">Kwoniella dejecticola CBS 10117</name>
    <dbReference type="NCBI Taxonomy" id="1296121"/>
    <lineage>
        <taxon>Eukaryota</taxon>
        <taxon>Fungi</taxon>
        <taxon>Dikarya</taxon>
        <taxon>Basidiomycota</taxon>
        <taxon>Agaricomycotina</taxon>
        <taxon>Tremellomycetes</taxon>
        <taxon>Tremellales</taxon>
        <taxon>Cryptococcaceae</taxon>
        <taxon>Kwoniella</taxon>
    </lineage>
</organism>
<reference evidence="1" key="1">
    <citation type="submission" date="2013-07" db="EMBL/GenBank/DDBJ databases">
        <authorList>
            <consortium name="The Broad Institute Genome Sequencing Platform"/>
            <person name="Cuomo C."/>
            <person name="Litvintseva A."/>
            <person name="Chen Y."/>
            <person name="Heitman J."/>
            <person name="Sun S."/>
            <person name="Springer D."/>
            <person name="Dromer F."/>
            <person name="Young S.K."/>
            <person name="Zeng Q."/>
            <person name="Gargeya S."/>
            <person name="Fitzgerald M."/>
            <person name="Abouelleil A."/>
            <person name="Alvarado L."/>
            <person name="Berlin A.M."/>
            <person name="Chapman S.B."/>
            <person name="Dewar J."/>
            <person name="Goldberg J."/>
            <person name="Griggs A."/>
            <person name="Gujja S."/>
            <person name="Hansen M."/>
            <person name="Howarth C."/>
            <person name="Imamovic A."/>
            <person name="Larimer J."/>
            <person name="McCowan C."/>
            <person name="Murphy C."/>
            <person name="Pearson M."/>
            <person name="Priest M."/>
            <person name="Roberts A."/>
            <person name="Saif S."/>
            <person name="Shea T."/>
            <person name="Sykes S."/>
            <person name="Wortman J."/>
            <person name="Nusbaum C."/>
            <person name="Birren B."/>
        </authorList>
    </citation>
    <scope>NUCLEOTIDE SEQUENCE</scope>
    <source>
        <strain evidence="1">CBS 10117</strain>
    </source>
</reference>
<accession>A0AAJ8KIR5</accession>
<dbReference type="Proteomes" id="UP000078595">
    <property type="component" value="Chromosome 1"/>
</dbReference>
<keyword evidence="2" id="KW-1185">Reference proteome</keyword>
<dbReference type="EMBL" id="CP144530">
    <property type="protein sequence ID" value="WWC58265.1"/>
    <property type="molecule type" value="Genomic_DNA"/>
</dbReference>
<evidence type="ECO:0008006" key="3">
    <source>
        <dbReference type="Google" id="ProtNLM"/>
    </source>
</evidence>
<evidence type="ECO:0000313" key="1">
    <source>
        <dbReference type="EMBL" id="WWC58265.1"/>
    </source>
</evidence>
<dbReference type="RefSeq" id="XP_018266827.2">
    <property type="nucleotide sequence ID" value="XM_018404173.2"/>
</dbReference>